<dbReference type="InterPro" id="IPR029044">
    <property type="entry name" value="Nucleotide-diphossugar_trans"/>
</dbReference>
<dbReference type="InterPro" id="IPR050834">
    <property type="entry name" value="Glycosyltransf_2"/>
</dbReference>
<reference evidence="2 3" key="1">
    <citation type="submission" date="2015-09" db="EMBL/GenBank/DDBJ databases">
        <authorList>
            <consortium name="Pathogen Informatics"/>
        </authorList>
    </citation>
    <scope>NUCLEOTIDE SEQUENCE [LARGE SCALE GENOMIC DNA]</scope>
    <source>
        <strain evidence="2 3">2789STDY5834902</strain>
    </source>
</reference>
<dbReference type="SUPFAM" id="SSF53448">
    <property type="entry name" value="Nucleotide-diphospho-sugar transferases"/>
    <property type="match status" value="1"/>
</dbReference>
<dbReference type="Gene3D" id="3.90.550.10">
    <property type="entry name" value="Spore Coat Polysaccharide Biosynthesis Protein SpsA, Chain A"/>
    <property type="match status" value="1"/>
</dbReference>
<dbReference type="InterPro" id="IPR001173">
    <property type="entry name" value="Glyco_trans_2-like"/>
</dbReference>
<accession>A0A174M998</accession>
<protein>
    <submittedName>
        <fullName evidence="2">Chondroitin polymerase</fullName>
    </submittedName>
</protein>
<dbReference type="RefSeq" id="WP_055252471.1">
    <property type="nucleotide sequence ID" value="NZ_CABIXX010000038.1"/>
</dbReference>
<feature type="domain" description="Glycosyltransferase 2-like" evidence="1">
    <location>
        <begin position="4"/>
        <end position="104"/>
    </location>
</feature>
<dbReference type="PANTHER" id="PTHR43685:SF11">
    <property type="entry name" value="GLYCOSYLTRANSFERASE TAGX-RELATED"/>
    <property type="match status" value="1"/>
</dbReference>
<sequence>MLITVFTPTYNRAYILPKLFESLKRQSFRDFEWIIVDDGSTDDTRKLVGAMQQDCQVKFPIRYFFQVNSGKHVAWNKGLDEAKGALFFPVDSDDYLTDDALERIGENCETVMSNERLIALSGVRIFPGNKLTGGILQDNVGSYIDYSSIDRRSKGITGDLAEAFVTERLRKYRFPVFEDERFVPEAVVFNRFSNDGYLIRGYAFPLYVCEYLADGYTKNTDRLLITNWKGYRLYVSELMHSTVGIRAKAIPFCGFMYRSLLKMFGLCK</sequence>
<dbReference type="Proteomes" id="UP000095454">
    <property type="component" value="Unassembled WGS sequence"/>
</dbReference>
<dbReference type="EMBL" id="CZAQ01000038">
    <property type="protein sequence ID" value="CUP32933.1"/>
    <property type="molecule type" value="Genomic_DNA"/>
</dbReference>
<evidence type="ECO:0000259" key="1">
    <source>
        <dbReference type="Pfam" id="PF00535"/>
    </source>
</evidence>
<name>A0A174M998_9ACTN</name>
<dbReference type="Pfam" id="PF00535">
    <property type="entry name" value="Glycos_transf_2"/>
    <property type="match status" value="1"/>
</dbReference>
<dbReference type="PANTHER" id="PTHR43685">
    <property type="entry name" value="GLYCOSYLTRANSFERASE"/>
    <property type="match status" value="1"/>
</dbReference>
<dbReference type="CDD" id="cd00761">
    <property type="entry name" value="Glyco_tranf_GTA_type"/>
    <property type="match status" value="1"/>
</dbReference>
<proteinExistence type="predicted"/>
<evidence type="ECO:0000313" key="3">
    <source>
        <dbReference type="Proteomes" id="UP000095454"/>
    </source>
</evidence>
<evidence type="ECO:0000313" key="2">
    <source>
        <dbReference type="EMBL" id="CUP32933.1"/>
    </source>
</evidence>
<dbReference type="AlphaFoldDB" id="A0A174M998"/>
<gene>
    <name evidence="2" type="primary">kfoC_4</name>
    <name evidence="2" type="ORF">ERS852514_01722</name>
</gene>
<organism evidence="2 3">
    <name type="scientific">Collinsella aerofaciens</name>
    <dbReference type="NCBI Taxonomy" id="74426"/>
    <lineage>
        <taxon>Bacteria</taxon>
        <taxon>Bacillati</taxon>
        <taxon>Actinomycetota</taxon>
        <taxon>Coriobacteriia</taxon>
        <taxon>Coriobacteriales</taxon>
        <taxon>Coriobacteriaceae</taxon>
        <taxon>Collinsella</taxon>
    </lineage>
</organism>